<dbReference type="InterPro" id="IPR037721">
    <property type="entry name" value="Ferlin"/>
</dbReference>
<dbReference type="Proteomes" id="UP000527232">
    <property type="component" value="Unassembled WGS sequence"/>
</dbReference>
<keyword evidence="4" id="KW-1133">Transmembrane helix</keyword>
<dbReference type="AlphaFoldDB" id="A0A7K9MN69"/>
<name>A0A7K9MN69_OCETE</name>
<organism evidence="7 8">
    <name type="scientific">Oceanodroma tethys</name>
    <name type="common">Wedge-rumped storm-petrel</name>
    <name type="synonym">Hydrobates tethys</name>
    <dbReference type="NCBI Taxonomy" id="79633"/>
    <lineage>
        <taxon>Eukaryota</taxon>
        <taxon>Metazoa</taxon>
        <taxon>Chordata</taxon>
        <taxon>Craniata</taxon>
        <taxon>Vertebrata</taxon>
        <taxon>Euteleostomi</taxon>
        <taxon>Archelosauria</taxon>
        <taxon>Archosauria</taxon>
        <taxon>Dinosauria</taxon>
        <taxon>Saurischia</taxon>
        <taxon>Theropoda</taxon>
        <taxon>Coelurosauria</taxon>
        <taxon>Aves</taxon>
        <taxon>Neognathae</taxon>
        <taxon>Neoaves</taxon>
        <taxon>Aequornithes</taxon>
        <taxon>Procellariiformes</taxon>
        <taxon>Hydrobatidae</taxon>
        <taxon>Oceanodroma</taxon>
    </lineage>
</organism>
<protein>
    <submittedName>
        <fullName evidence="7">FR1L4 protein</fullName>
    </submittedName>
</protein>
<feature type="non-terminal residue" evidence="7">
    <location>
        <position position="1"/>
    </location>
</feature>
<evidence type="ECO:0000259" key="6">
    <source>
        <dbReference type="Pfam" id="PF16165"/>
    </source>
</evidence>
<evidence type="ECO:0000313" key="8">
    <source>
        <dbReference type="Proteomes" id="UP000527232"/>
    </source>
</evidence>
<dbReference type="EMBL" id="VWZR01014992">
    <property type="protein sequence ID" value="NXH76072.1"/>
    <property type="molecule type" value="Genomic_DNA"/>
</dbReference>
<evidence type="ECO:0000256" key="1">
    <source>
        <dbReference type="ARBA" id="ARBA00004370"/>
    </source>
</evidence>
<evidence type="ECO:0000256" key="3">
    <source>
        <dbReference type="ARBA" id="ARBA00022737"/>
    </source>
</evidence>
<dbReference type="GO" id="GO:0007009">
    <property type="term" value="P:plasma membrane organization"/>
    <property type="evidence" value="ECO:0007669"/>
    <property type="project" value="TreeGrafter"/>
</dbReference>
<dbReference type="PANTHER" id="PTHR12546:SF36">
    <property type="entry name" value="FER-1-LIKE PROTEIN 4"/>
    <property type="match status" value="1"/>
</dbReference>
<gene>
    <name evidence="7" type="primary">Fer1l4_3</name>
    <name evidence="7" type="ORF">HYDTET_R12805</name>
</gene>
<feature type="non-terminal residue" evidence="7">
    <location>
        <position position="90"/>
    </location>
</feature>
<feature type="domain" description="Ferlin C-terminal" evidence="6">
    <location>
        <begin position="31"/>
        <end position="57"/>
    </location>
</feature>
<proteinExistence type="predicted"/>
<accession>A0A7K9MN69</accession>
<keyword evidence="3" id="KW-0677">Repeat</keyword>
<keyword evidence="2" id="KW-0812">Transmembrane</keyword>
<sequence length="90" mass="10481">GSIELKLHDMVRAAKSSEHCTIKMAKENATPRFSIFRNKRMRGWWPFIKLKDQEDEDMFPFQGKVEAEFQLLTVEEAEKSPVGLGRKEPE</sequence>
<keyword evidence="5" id="KW-0472">Membrane</keyword>
<dbReference type="PANTHER" id="PTHR12546">
    <property type="entry name" value="FER-1-LIKE"/>
    <property type="match status" value="1"/>
</dbReference>
<dbReference type="Pfam" id="PF16165">
    <property type="entry name" value="Ferlin_C"/>
    <property type="match status" value="2"/>
</dbReference>
<feature type="domain" description="Ferlin C-terminal" evidence="6">
    <location>
        <begin position="61"/>
        <end position="90"/>
    </location>
</feature>
<comment type="subcellular location">
    <subcellularLocation>
        <location evidence="1">Membrane</location>
    </subcellularLocation>
</comment>
<keyword evidence="8" id="KW-1185">Reference proteome</keyword>
<reference evidence="7 8" key="1">
    <citation type="submission" date="2019-09" db="EMBL/GenBank/DDBJ databases">
        <title>Bird 10,000 Genomes (B10K) Project - Family phase.</title>
        <authorList>
            <person name="Zhang G."/>
        </authorList>
    </citation>
    <scope>NUCLEOTIDE SEQUENCE [LARGE SCALE GENOMIC DNA]</scope>
    <source>
        <strain evidence="7">B10K-DU-001-32</strain>
        <tissue evidence="7">Muscle</tissue>
    </source>
</reference>
<dbReference type="InterPro" id="IPR032362">
    <property type="entry name" value="Ferlin_C"/>
</dbReference>
<evidence type="ECO:0000256" key="2">
    <source>
        <dbReference type="ARBA" id="ARBA00022692"/>
    </source>
</evidence>
<comment type="caution">
    <text evidence="7">The sequence shown here is derived from an EMBL/GenBank/DDBJ whole genome shotgun (WGS) entry which is preliminary data.</text>
</comment>
<evidence type="ECO:0000313" key="7">
    <source>
        <dbReference type="EMBL" id="NXH76072.1"/>
    </source>
</evidence>
<dbReference type="GO" id="GO:0016020">
    <property type="term" value="C:membrane"/>
    <property type="evidence" value="ECO:0007669"/>
    <property type="project" value="UniProtKB-SubCell"/>
</dbReference>
<evidence type="ECO:0000256" key="5">
    <source>
        <dbReference type="ARBA" id="ARBA00023136"/>
    </source>
</evidence>
<evidence type="ECO:0000256" key="4">
    <source>
        <dbReference type="ARBA" id="ARBA00022989"/>
    </source>
</evidence>
<dbReference type="OrthoDB" id="10059618at2759"/>